<gene>
    <name evidence="2" type="ORF">NCTC12157_04973</name>
</gene>
<dbReference type="CDD" id="cd00093">
    <property type="entry name" value="HTH_XRE"/>
    <property type="match status" value="1"/>
</dbReference>
<evidence type="ECO:0000313" key="3">
    <source>
        <dbReference type="Proteomes" id="UP000254304"/>
    </source>
</evidence>
<proteinExistence type="predicted"/>
<organism evidence="2 3">
    <name type="scientific">Ewingella americana</name>
    <dbReference type="NCBI Taxonomy" id="41202"/>
    <lineage>
        <taxon>Bacteria</taxon>
        <taxon>Pseudomonadati</taxon>
        <taxon>Pseudomonadota</taxon>
        <taxon>Gammaproteobacteria</taxon>
        <taxon>Enterobacterales</taxon>
        <taxon>Yersiniaceae</taxon>
        <taxon>Ewingella</taxon>
    </lineage>
</organism>
<dbReference type="InterPro" id="IPR010982">
    <property type="entry name" value="Lambda_DNA-bd_dom_sf"/>
</dbReference>
<dbReference type="EMBL" id="UGGO01000002">
    <property type="protein sequence ID" value="STS10374.1"/>
    <property type="molecule type" value="Genomic_DNA"/>
</dbReference>
<protein>
    <submittedName>
        <fullName evidence="2">Uncharacterized protein conserved in bacteria, prophage-related</fullName>
    </submittedName>
</protein>
<evidence type="ECO:0000259" key="1">
    <source>
        <dbReference type="PROSITE" id="PS50943"/>
    </source>
</evidence>
<dbReference type="RefSeq" id="WP_034795827.1">
    <property type="nucleotide sequence ID" value="NZ_VXKG01000005.1"/>
</dbReference>
<reference evidence="2 3" key="1">
    <citation type="submission" date="2018-06" db="EMBL/GenBank/DDBJ databases">
        <authorList>
            <consortium name="Pathogen Informatics"/>
            <person name="Doyle S."/>
        </authorList>
    </citation>
    <scope>NUCLEOTIDE SEQUENCE [LARGE SCALE GENOMIC DNA]</scope>
    <source>
        <strain evidence="2 3">NCTC12157</strain>
    </source>
</reference>
<dbReference type="InterPro" id="IPR031856">
    <property type="entry name" value="YdaS_toxin-like"/>
</dbReference>
<dbReference type="Proteomes" id="UP000254304">
    <property type="component" value="Unassembled WGS sequence"/>
</dbReference>
<dbReference type="AlphaFoldDB" id="A0A377TF11"/>
<evidence type="ECO:0000313" key="2">
    <source>
        <dbReference type="EMBL" id="STS10374.1"/>
    </source>
</evidence>
<accession>A0A377TF11</accession>
<dbReference type="GeneID" id="78382334"/>
<sequence length="76" mass="7812">MNSIIQKAITAAGSQKELARKVGVDQSAVSKWLNGGGIRSQYIPAIISASNGQVTVAEILSSLERSEPSNPSASAA</sequence>
<dbReference type="Pfam" id="PF15943">
    <property type="entry name" value="YdaS_toxin"/>
    <property type="match status" value="1"/>
</dbReference>
<feature type="domain" description="HTH cro/C1-type" evidence="1">
    <location>
        <begin position="5"/>
        <end position="35"/>
    </location>
</feature>
<name>A0A377TF11_9GAMM</name>
<dbReference type="InterPro" id="IPR001387">
    <property type="entry name" value="Cro/C1-type_HTH"/>
</dbReference>
<dbReference type="GO" id="GO:0003677">
    <property type="term" value="F:DNA binding"/>
    <property type="evidence" value="ECO:0007669"/>
    <property type="project" value="InterPro"/>
</dbReference>
<dbReference type="SUPFAM" id="SSF47413">
    <property type="entry name" value="lambda repressor-like DNA-binding domains"/>
    <property type="match status" value="1"/>
</dbReference>
<dbReference type="Gene3D" id="1.10.260.40">
    <property type="entry name" value="lambda repressor-like DNA-binding domains"/>
    <property type="match status" value="1"/>
</dbReference>
<dbReference type="PROSITE" id="PS50943">
    <property type="entry name" value="HTH_CROC1"/>
    <property type="match status" value="1"/>
</dbReference>